<gene>
    <name evidence="1" type="ORF">HPB50_013506</name>
</gene>
<evidence type="ECO:0000313" key="1">
    <source>
        <dbReference type="EMBL" id="KAH6922393.1"/>
    </source>
</evidence>
<evidence type="ECO:0000313" key="2">
    <source>
        <dbReference type="Proteomes" id="UP000821845"/>
    </source>
</evidence>
<sequence length="620" mass="69692">MAAMSVEGEDITRQAYEDEAGWRVVKKRGRANERPTLHGAKDQATHFSGENTVKNKWSNAQRARRIMAASRMPSMPREDYKIIVRPRDGFKDTDCGINRLECCIANAAEIPRKESEEDTVCANYKQNILVVSTPSEERAEKYRNIARLKIGDKEFEANAYESAPEDTSKGVIRGVTHEVSPKEIVEMLVTPRNPTVLMAKRMGNTTNVIVLFDGHHVPNYVRYGRALVKCSLYRKKIDVCYQCGRLGHTADVCPSPDSRICRGCGVENPPQDHECDATCRLCGKDHPTADRRCKARYKLPYLVKRRRWERAQREEEALRYEREAEALNRQGRDDWRQRPEPQKRDGSGLDAFPKLEQRERGCSTSRTRSRSRSRSKSRSRSRPKASNTGSPRTQAGGGSQSPKGMTSVIGTAGPLQVSWADAASRARAEADAALQNRVKALENKLASIRQSNVAFMDEIRKLREENDLLKSGRVIRNEETSRVITGNKDDAMDEEVAAATTIKRKTENASIKTGVKKPKPARTLHEGQEEFAKTIEDKIATIETKFENKLEQQEARFEAKIEAKIEALGKTILQQVQQMIADFDAKLVIWGPQTSGGGPVKTSLKPYSRTPLPTEGSEHL</sequence>
<name>A0ACB7RIM1_HYAAI</name>
<protein>
    <submittedName>
        <fullName evidence="1">Uncharacterized protein</fullName>
    </submittedName>
</protein>
<dbReference type="Proteomes" id="UP000821845">
    <property type="component" value="Chromosome 9"/>
</dbReference>
<dbReference type="EMBL" id="CM023489">
    <property type="protein sequence ID" value="KAH6922393.1"/>
    <property type="molecule type" value="Genomic_DNA"/>
</dbReference>
<reference evidence="1" key="1">
    <citation type="submission" date="2020-05" db="EMBL/GenBank/DDBJ databases">
        <title>Large-scale comparative analyses of tick genomes elucidate their genetic diversity and vector capacities.</title>
        <authorList>
            <person name="Jia N."/>
            <person name="Wang J."/>
            <person name="Shi W."/>
            <person name="Du L."/>
            <person name="Sun Y."/>
            <person name="Zhan W."/>
            <person name="Jiang J."/>
            <person name="Wang Q."/>
            <person name="Zhang B."/>
            <person name="Ji P."/>
            <person name="Sakyi L.B."/>
            <person name="Cui X."/>
            <person name="Yuan T."/>
            <person name="Jiang B."/>
            <person name="Yang W."/>
            <person name="Lam T.T.-Y."/>
            <person name="Chang Q."/>
            <person name="Ding S."/>
            <person name="Wang X."/>
            <person name="Zhu J."/>
            <person name="Ruan X."/>
            <person name="Zhao L."/>
            <person name="Wei J."/>
            <person name="Que T."/>
            <person name="Du C."/>
            <person name="Cheng J."/>
            <person name="Dai P."/>
            <person name="Han X."/>
            <person name="Huang E."/>
            <person name="Gao Y."/>
            <person name="Liu J."/>
            <person name="Shao H."/>
            <person name="Ye R."/>
            <person name="Li L."/>
            <person name="Wei W."/>
            <person name="Wang X."/>
            <person name="Wang C."/>
            <person name="Yang T."/>
            <person name="Huo Q."/>
            <person name="Li W."/>
            <person name="Guo W."/>
            <person name="Chen H."/>
            <person name="Zhou L."/>
            <person name="Ni X."/>
            <person name="Tian J."/>
            <person name="Zhou Y."/>
            <person name="Sheng Y."/>
            <person name="Liu T."/>
            <person name="Pan Y."/>
            <person name="Xia L."/>
            <person name="Li J."/>
            <person name="Zhao F."/>
            <person name="Cao W."/>
        </authorList>
    </citation>
    <scope>NUCLEOTIDE SEQUENCE</scope>
    <source>
        <strain evidence="1">Hyas-2018</strain>
    </source>
</reference>
<comment type="caution">
    <text evidence="1">The sequence shown here is derived from an EMBL/GenBank/DDBJ whole genome shotgun (WGS) entry which is preliminary data.</text>
</comment>
<proteinExistence type="predicted"/>
<organism evidence="1 2">
    <name type="scientific">Hyalomma asiaticum</name>
    <name type="common">Tick</name>
    <dbReference type="NCBI Taxonomy" id="266040"/>
    <lineage>
        <taxon>Eukaryota</taxon>
        <taxon>Metazoa</taxon>
        <taxon>Ecdysozoa</taxon>
        <taxon>Arthropoda</taxon>
        <taxon>Chelicerata</taxon>
        <taxon>Arachnida</taxon>
        <taxon>Acari</taxon>
        <taxon>Parasitiformes</taxon>
        <taxon>Ixodida</taxon>
        <taxon>Ixodoidea</taxon>
        <taxon>Ixodidae</taxon>
        <taxon>Hyalomminae</taxon>
        <taxon>Hyalomma</taxon>
    </lineage>
</organism>
<accession>A0ACB7RIM1</accession>
<keyword evidence="2" id="KW-1185">Reference proteome</keyword>